<keyword evidence="6" id="KW-0472">Membrane</keyword>
<dbReference type="RefSeq" id="WP_173779272.1">
    <property type="nucleotide sequence ID" value="NZ_JABSNO010000011.1"/>
</dbReference>
<organism evidence="9 10">
    <name type="scientific">Frigoriflavimonas asaccharolytica</name>
    <dbReference type="NCBI Taxonomy" id="2735899"/>
    <lineage>
        <taxon>Bacteria</taxon>
        <taxon>Pseudomonadati</taxon>
        <taxon>Bacteroidota</taxon>
        <taxon>Flavobacteriia</taxon>
        <taxon>Flavobacteriales</taxon>
        <taxon>Weeksellaceae</taxon>
        <taxon>Frigoriflavimonas</taxon>
    </lineage>
</organism>
<keyword evidence="4" id="KW-0812">Transmembrane</keyword>
<dbReference type="GO" id="GO:0016020">
    <property type="term" value="C:membrane"/>
    <property type="evidence" value="ECO:0007669"/>
    <property type="project" value="UniProtKB-SubCell"/>
</dbReference>
<keyword evidence="7" id="KW-0325">Glycoprotein</keyword>
<dbReference type="InterPro" id="IPR007657">
    <property type="entry name" value="Glycosyltransferase_61"/>
</dbReference>
<sequence>MLISIKKFVKRQIIKRINVQKHLNNYTISTIQIAILNFLQYQHKSVYKVTGLKKLNPIKKIVSGYKYISKSQNNVEVTIPDLNLYEIKNAIINSRSSAIIQGKNIYYEAINDNERFNEGFVEFHNNKNAVVNLKRTETIEEGFFLAGNGSHNWYHWMIEIIPKIMYLNVNDTKTILVNESCEKTQSMADSLQILTRNLNLNIIYLKEENTYKIKKLYFVNEVNKLMFNPLDSKTTSLPLYYFRKESLQKLSSELQKGFNYKNTNEVNIFLERKNTHRIAQNESEIIETLKLANFRNIDMTSLSFEEQINHFQNAKMIVGTTGAAWTNIIFCKPKTKIIIFMPDNYKDYNFYEEMGEILNIEVQYLYYNNEYKDHDVSEFVINIESLKNLLST</sequence>
<comment type="subcellular location">
    <subcellularLocation>
        <location evidence="1">Membrane</location>
        <topology evidence="1">Single-pass membrane protein</topology>
    </subcellularLocation>
</comment>
<evidence type="ECO:0000313" key="9">
    <source>
        <dbReference type="EMBL" id="NRS92680.1"/>
    </source>
</evidence>
<dbReference type="Proteomes" id="UP000610746">
    <property type="component" value="Unassembled WGS sequence"/>
</dbReference>
<dbReference type="PANTHER" id="PTHR20961:SF38">
    <property type="entry name" value="PROTEIN O-LINKED-MANNOSE BETA-1,4-N-ACETYLGLUCOSAMINYLTRANSFERASE 2"/>
    <property type="match status" value="1"/>
</dbReference>
<dbReference type="EMBL" id="JABSNO010000011">
    <property type="protein sequence ID" value="NRS92680.1"/>
    <property type="molecule type" value="Genomic_DNA"/>
</dbReference>
<evidence type="ECO:0000313" key="10">
    <source>
        <dbReference type="Proteomes" id="UP000610746"/>
    </source>
</evidence>
<proteinExistence type="predicted"/>
<evidence type="ECO:0000256" key="6">
    <source>
        <dbReference type="ARBA" id="ARBA00023136"/>
    </source>
</evidence>
<dbReference type="Pfam" id="PF04577">
    <property type="entry name" value="Glyco_transf_61"/>
    <property type="match status" value="1"/>
</dbReference>
<protein>
    <submittedName>
        <fullName evidence="9">Capsular polysaccharide biosynthesis protein</fullName>
    </submittedName>
</protein>
<keyword evidence="10" id="KW-1185">Reference proteome</keyword>
<dbReference type="InterPro" id="IPR049625">
    <property type="entry name" value="Glyco_transf_61_cat"/>
</dbReference>
<evidence type="ECO:0000256" key="5">
    <source>
        <dbReference type="ARBA" id="ARBA00022989"/>
    </source>
</evidence>
<evidence type="ECO:0000259" key="8">
    <source>
        <dbReference type="Pfam" id="PF04577"/>
    </source>
</evidence>
<evidence type="ECO:0000256" key="3">
    <source>
        <dbReference type="ARBA" id="ARBA00022679"/>
    </source>
</evidence>
<keyword evidence="3" id="KW-0808">Transferase</keyword>
<evidence type="ECO:0000256" key="1">
    <source>
        <dbReference type="ARBA" id="ARBA00004167"/>
    </source>
</evidence>
<name>A0A8J8GB25_9FLAO</name>
<gene>
    <name evidence="9" type="ORF">HNQ03_001758</name>
</gene>
<evidence type="ECO:0000256" key="4">
    <source>
        <dbReference type="ARBA" id="ARBA00022692"/>
    </source>
</evidence>
<comment type="caution">
    <text evidence="9">The sequence shown here is derived from an EMBL/GenBank/DDBJ whole genome shotgun (WGS) entry which is preliminary data.</text>
</comment>
<dbReference type="AlphaFoldDB" id="A0A8J8GB25"/>
<evidence type="ECO:0000256" key="2">
    <source>
        <dbReference type="ARBA" id="ARBA00022676"/>
    </source>
</evidence>
<feature type="domain" description="Glycosyltransferase 61 catalytic" evidence="8">
    <location>
        <begin position="153"/>
        <end position="338"/>
    </location>
</feature>
<evidence type="ECO:0000256" key="7">
    <source>
        <dbReference type="ARBA" id="ARBA00023180"/>
    </source>
</evidence>
<dbReference type="PANTHER" id="PTHR20961">
    <property type="entry name" value="GLYCOSYLTRANSFERASE"/>
    <property type="match status" value="1"/>
</dbReference>
<dbReference type="GO" id="GO:0016757">
    <property type="term" value="F:glycosyltransferase activity"/>
    <property type="evidence" value="ECO:0007669"/>
    <property type="project" value="UniProtKB-KW"/>
</dbReference>
<reference evidence="9" key="1">
    <citation type="submission" date="2020-05" db="EMBL/GenBank/DDBJ databases">
        <title>Genomic Encyclopedia of Type Strains, Phase IV (KMG-V): Genome sequencing to study the core and pangenomes of soil and plant-associated prokaryotes.</title>
        <authorList>
            <person name="Whitman W."/>
        </authorList>
    </citation>
    <scope>NUCLEOTIDE SEQUENCE</scope>
    <source>
        <strain evidence="9">16F</strain>
    </source>
</reference>
<accession>A0A8J8GB25</accession>
<keyword evidence="5" id="KW-1133">Transmembrane helix</keyword>
<keyword evidence="2" id="KW-0328">Glycosyltransferase</keyword>